<keyword evidence="4 9" id="KW-0028">Amino-acid biosynthesis</keyword>
<comment type="caution">
    <text evidence="11">The sequence shown here is derived from an EMBL/GenBank/DDBJ whole genome shotgun (WGS) entry which is preliminary data.</text>
</comment>
<feature type="active site" evidence="9">
    <location>
        <position position="12"/>
    </location>
</feature>
<dbReference type="PANTHER" id="PTHR21235:SF2">
    <property type="entry name" value="IMIDAZOLE GLYCEROL PHOSPHATE SYNTHASE HISHF"/>
    <property type="match status" value="1"/>
</dbReference>
<evidence type="ECO:0000256" key="3">
    <source>
        <dbReference type="ARBA" id="ARBA00011152"/>
    </source>
</evidence>
<name>A0ABU3BD44_9GAMM</name>
<comment type="subunit">
    <text evidence="3 9">Heterodimer of HisH and HisF.</text>
</comment>
<evidence type="ECO:0000313" key="11">
    <source>
        <dbReference type="EMBL" id="MDT0618901.1"/>
    </source>
</evidence>
<dbReference type="Gene3D" id="3.20.20.70">
    <property type="entry name" value="Aldolase class I"/>
    <property type="match status" value="1"/>
</dbReference>
<dbReference type="GO" id="GO:0016829">
    <property type="term" value="F:lyase activity"/>
    <property type="evidence" value="ECO:0007669"/>
    <property type="project" value="UniProtKB-KW"/>
</dbReference>
<comment type="catalytic activity">
    <reaction evidence="8 9">
        <text>5-[(5-phospho-1-deoxy-D-ribulos-1-ylimino)methylamino]-1-(5-phospho-beta-D-ribosyl)imidazole-4-carboxamide + L-glutamine = D-erythro-1-(imidazol-4-yl)glycerol 3-phosphate + 5-amino-1-(5-phospho-beta-D-ribosyl)imidazole-4-carboxamide + L-glutamate + H(+)</text>
        <dbReference type="Rhea" id="RHEA:24793"/>
        <dbReference type="ChEBI" id="CHEBI:15378"/>
        <dbReference type="ChEBI" id="CHEBI:29985"/>
        <dbReference type="ChEBI" id="CHEBI:58278"/>
        <dbReference type="ChEBI" id="CHEBI:58359"/>
        <dbReference type="ChEBI" id="CHEBI:58475"/>
        <dbReference type="ChEBI" id="CHEBI:58525"/>
        <dbReference type="EC" id="4.3.2.10"/>
    </reaction>
</comment>
<keyword evidence="5 9" id="KW-0368">Histidine biosynthesis</keyword>
<sequence>MSLSKRIIPCLDIDKGRVVKGVKFLEIRDAGDPVEIARRYDQQGADELVFLDITASHEARDTLIDVVERVAGAVFIPLTVGGGVKTLPDVRRLLQAGADKVSINTAAIARPEFVTEAADRFGQQCIVVAIDAKRVSKKKEEPRWEVFTHGGRKSTGLDAVEWAQRMVANGAGELLVTSMDADGTKTGFDLKLTRAISESVDVPVIASGGVGSLEHLHDGLEVGRADAVLAASIFHFGEYTIQQAKGYLAERGVCVRDAIYR</sequence>
<dbReference type="SUPFAM" id="SSF51366">
    <property type="entry name" value="Ribulose-phoshate binding barrel"/>
    <property type="match status" value="1"/>
</dbReference>
<evidence type="ECO:0000256" key="2">
    <source>
        <dbReference type="ARBA" id="ARBA00009667"/>
    </source>
</evidence>
<feature type="active site" evidence="9">
    <location>
        <position position="131"/>
    </location>
</feature>
<dbReference type="InterPro" id="IPR006062">
    <property type="entry name" value="His_biosynth"/>
</dbReference>
<proteinExistence type="inferred from homology"/>
<keyword evidence="9" id="KW-0963">Cytoplasm</keyword>
<dbReference type="NCBIfam" id="TIGR00735">
    <property type="entry name" value="hisF"/>
    <property type="match status" value="1"/>
</dbReference>
<comment type="subcellular location">
    <subcellularLocation>
        <location evidence="9">Cytoplasm</location>
    </subcellularLocation>
</comment>
<evidence type="ECO:0000256" key="7">
    <source>
        <dbReference type="ARBA" id="ARBA00025475"/>
    </source>
</evidence>
<organism evidence="11 12">
    <name type="scientific">Spectribacter acetivorans</name>
    <dbReference type="NCBI Taxonomy" id="3075603"/>
    <lineage>
        <taxon>Bacteria</taxon>
        <taxon>Pseudomonadati</taxon>
        <taxon>Pseudomonadota</taxon>
        <taxon>Gammaproteobacteria</taxon>
        <taxon>Salinisphaerales</taxon>
        <taxon>Salinisphaeraceae</taxon>
        <taxon>Spectribacter</taxon>
    </lineage>
</organism>
<evidence type="ECO:0000256" key="8">
    <source>
        <dbReference type="ARBA" id="ARBA00047838"/>
    </source>
</evidence>
<dbReference type="Pfam" id="PF00977">
    <property type="entry name" value="His_biosynth"/>
    <property type="match status" value="1"/>
</dbReference>
<comment type="pathway">
    <text evidence="1 9">Amino-acid biosynthesis; L-histidine biosynthesis; L-histidine from 5-phospho-alpha-D-ribose 1-diphosphate: step 5/9.</text>
</comment>
<evidence type="ECO:0000256" key="9">
    <source>
        <dbReference type="HAMAP-Rule" id="MF_01013"/>
    </source>
</evidence>
<dbReference type="InterPro" id="IPR050064">
    <property type="entry name" value="IGPS_HisA/HisF"/>
</dbReference>
<reference evidence="11 12" key="1">
    <citation type="submission" date="2023-09" db="EMBL/GenBank/DDBJ databases">
        <authorList>
            <person name="Rey-Velasco X."/>
        </authorList>
    </citation>
    <scope>NUCLEOTIDE SEQUENCE [LARGE SCALE GENOMIC DNA]</scope>
    <source>
        <strain evidence="11 12">P385</strain>
    </source>
</reference>
<dbReference type="InterPro" id="IPR011060">
    <property type="entry name" value="RibuloseP-bd_barrel"/>
</dbReference>
<evidence type="ECO:0000313" key="12">
    <source>
        <dbReference type="Proteomes" id="UP001259982"/>
    </source>
</evidence>
<accession>A0ABU3BD44</accession>
<dbReference type="Proteomes" id="UP001259982">
    <property type="component" value="Unassembled WGS sequence"/>
</dbReference>
<dbReference type="HAMAP" id="MF_01013">
    <property type="entry name" value="HisF"/>
    <property type="match status" value="1"/>
</dbReference>
<dbReference type="InterPro" id="IPR004651">
    <property type="entry name" value="HisF"/>
</dbReference>
<evidence type="ECO:0000256" key="5">
    <source>
        <dbReference type="ARBA" id="ARBA00023102"/>
    </source>
</evidence>
<evidence type="ECO:0000256" key="1">
    <source>
        <dbReference type="ARBA" id="ARBA00005091"/>
    </source>
</evidence>
<evidence type="ECO:0000256" key="6">
    <source>
        <dbReference type="ARBA" id="ARBA00023239"/>
    </source>
</evidence>
<keyword evidence="6 9" id="KW-0456">Lyase</keyword>
<protein>
    <recommendedName>
        <fullName evidence="9">Imidazole glycerol phosphate synthase subunit HisF</fullName>
        <ecNumber evidence="9">4.3.2.10</ecNumber>
    </recommendedName>
    <alternativeName>
        <fullName evidence="9">IGP synthase cyclase subunit</fullName>
    </alternativeName>
    <alternativeName>
        <fullName evidence="9">IGP synthase subunit HisF</fullName>
    </alternativeName>
    <alternativeName>
        <fullName evidence="9">ImGP synthase subunit HisF</fullName>
        <shortName evidence="9">IGPS subunit HisF</shortName>
    </alternativeName>
</protein>
<dbReference type="InterPro" id="IPR013785">
    <property type="entry name" value="Aldolase_TIM"/>
</dbReference>
<keyword evidence="12" id="KW-1185">Reference proteome</keyword>
<dbReference type="PANTHER" id="PTHR21235">
    <property type="entry name" value="IMIDAZOLE GLYCEROL PHOSPHATE SYNTHASE SUBUNIT HISF/H IGP SYNTHASE SUBUNIT HISF/H"/>
    <property type="match status" value="1"/>
</dbReference>
<comment type="function">
    <text evidence="7 9">IGPS catalyzes the conversion of PRFAR and glutamine to IGP, AICAR and glutamate. The HisF subunit catalyzes the cyclization activity that produces IGP and AICAR from PRFAR using the ammonia provided by the HisH subunit.</text>
</comment>
<gene>
    <name evidence="9 11" type="primary">hisF</name>
    <name evidence="11" type="ORF">RM531_10485</name>
</gene>
<comment type="similarity">
    <text evidence="2 9 10">Belongs to the HisA/HisF family.</text>
</comment>
<dbReference type="CDD" id="cd04731">
    <property type="entry name" value="HisF"/>
    <property type="match status" value="1"/>
</dbReference>
<evidence type="ECO:0000256" key="4">
    <source>
        <dbReference type="ARBA" id="ARBA00022605"/>
    </source>
</evidence>
<evidence type="ECO:0000256" key="10">
    <source>
        <dbReference type="RuleBase" id="RU003657"/>
    </source>
</evidence>
<dbReference type="EMBL" id="JAVRHY010000009">
    <property type="protein sequence ID" value="MDT0618901.1"/>
    <property type="molecule type" value="Genomic_DNA"/>
</dbReference>
<dbReference type="EC" id="4.3.2.10" evidence="9"/>
<dbReference type="RefSeq" id="WP_311659151.1">
    <property type="nucleotide sequence ID" value="NZ_JAVRHY010000009.1"/>
</dbReference>